<sequence length="67" mass="7825">MFAALKLRKLSGFRTKSTFIYILYSNGCSVELWCRDEVNWCSGAKTWPHCISFSCFTSHLFRSQNIH</sequence>
<gene>
    <name evidence="1" type="ORF">BOLC3T14775H</name>
</gene>
<reference evidence="1" key="1">
    <citation type="submission" date="2018-11" db="EMBL/GenBank/DDBJ databases">
        <authorList>
            <consortium name="Genoscope - CEA"/>
            <person name="William W."/>
        </authorList>
    </citation>
    <scope>NUCLEOTIDE SEQUENCE</scope>
</reference>
<evidence type="ECO:0000313" key="1">
    <source>
        <dbReference type="EMBL" id="VDC89301.1"/>
    </source>
</evidence>
<proteinExistence type="predicted"/>
<dbReference type="AlphaFoldDB" id="A0A3P6AYS6"/>
<accession>A0A3P6AYS6</accession>
<protein>
    <submittedName>
        <fullName evidence="1">Uncharacterized protein</fullName>
    </submittedName>
</protein>
<dbReference type="EMBL" id="LR031872">
    <property type="protein sequence ID" value="VDC89301.1"/>
    <property type="molecule type" value="Genomic_DNA"/>
</dbReference>
<organism evidence="1">
    <name type="scientific">Brassica oleracea</name>
    <name type="common">Wild cabbage</name>
    <dbReference type="NCBI Taxonomy" id="3712"/>
    <lineage>
        <taxon>Eukaryota</taxon>
        <taxon>Viridiplantae</taxon>
        <taxon>Streptophyta</taxon>
        <taxon>Embryophyta</taxon>
        <taxon>Tracheophyta</taxon>
        <taxon>Spermatophyta</taxon>
        <taxon>Magnoliopsida</taxon>
        <taxon>eudicotyledons</taxon>
        <taxon>Gunneridae</taxon>
        <taxon>Pentapetalae</taxon>
        <taxon>rosids</taxon>
        <taxon>malvids</taxon>
        <taxon>Brassicales</taxon>
        <taxon>Brassicaceae</taxon>
        <taxon>Brassiceae</taxon>
        <taxon>Brassica</taxon>
    </lineage>
</organism>
<name>A0A3P6AYS6_BRAOL</name>